<evidence type="ECO:0000256" key="2">
    <source>
        <dbReference type="ARBA" id="ARBA00022734"/>
    </source>
</evidence>
<name>A0A803MH34_CHEQI</name>
<reference evidence="4" key="1">
    <citation type="journal article" date="2017" name="Nature">
        <title>The genome of Chenopodium quinoa.</title>
        <authorList>
            <person name="Jarvis D.E."/>
            <person name="Ho Y.S."/>
            <person name="Lightfoot D.J."/>
            <person name="Schmoeckel S.M."/>
            <person name="Li B."/>
            <person name="Borm T.J.A."/>
            <person name="Ohyanagi H."/>
            <person name="Mineta K."/>
            <person name="Michell C.T."/>
            <person name="Saber N."/>
            <person name="Kharbatia N.M."/>
            <person name="Rupper R.R."/>
            <person name="Sharp A.R."/>
            <person name="Dally N."/>
            <person name="Boughton B.A."/>
            <person name="Woo Y.H."/>
            <person name="Gao G."/>
            <person name="Schijlen E.G.W.M."/>
            <person name="Guo X."/>
            <person name="Momin A.A."/>
            <person name="Negrao S."/>
            <person name="Al-Babili S."/>
            <person name="Gehring C."/>
            <person name="Roessner U."/>
            <person name="Jung C."/>
            <person name="Murphy K."/>
            <person name="Arold S.T."/>
            <person name="Gojobori T."/>
            <person name="van der Linden C.G."/>
            <person name="van Loo E.N."/>
            <person name="Jellen E.N."/>
            <person name="Maughan P.J."/>
            <person name="Tester M."/>
        </authorList>
    </citation>
    <scope>NUCLEOTIDE SEQUENCE [LARGE SCALE GENOMIC DNA]</scope>
    <source>
        <strain evidence="4">cv. PI 614886</strain>
    </source>
</reference>
<sequence>MGLGGKTIEWFTGPGGSQSEIPLSVGEKLTHISGTSGMYYEEVCITTIRIHTTLCPEGYGPYGEVRAANNVTPFSTPLPLDGSIVGFLGSNGEYLNSIGIYNARKMIKEYGPFGNKESSTKWHIELNDGERFPKVFIKHGFIVDGVGFEVSSPNGKTRTQIFGGPGGDTSEVTEAKPFSTPVPLDGTIVGFNGSCGIYLNSIGISEKYKKVDTYGPFGRA</sequence>
<feature type="domain" description="Jacalin-type lectin" evidence="3">
    <location>
        <begin position="1"/>
        <end position="104"/>
    </location>
</feature>
<evidence type="ECO:0000256" key="1">
    <source>
        <dbReference type="ARBA" id="ARBA00006568"/>
    </source>
</evidence>
<organism evidence="4 5">
    <name type="scientific">Chenopodium quinoa</name>
    <name type="common">Quinoa</name>
    <dbReference type="NCBI Taxonomy" id="63459"/>
    <lineage>
        <taxon>Eukaryota</taxon>
        <taxon>Viridiplantae</taxon>
        <taxon>Streptophyta</taxon>
        <taxon>Embryophyta</taxon>
        <taxon>Tracheophyta</taxon>
        <taxon>Spermatophyta</taxon>
        <taxon>Magnoliopsida</taxon>
        <taxon>eudicotyledons</taxon>
        <taxon>Gunneridae</taxon>
        <taxon>Pentapetalae</taxon>
        <taxon>Caryophyllales</taxon>
        <taxon>Chenopodiaceae</taxon>
        <taxon>Chenopodioideae</taxon>
        <taxon>Atripliceae</taxon>
        <taxon>Chenopodium</taxon>
    </lineage>
</organism>
<dbReference type="Gene3D" id="2.100.10.30">
    <property type="entry name" value="Jacalin-like lectin domain"/>
    <property type="match status" value="2"/>
</dbReference>
<keyword evidence="5" id="KW-1185">Reference proteome</keyword>
<dbReference type="InterPro" id="IPR001229">
    <property type="entry name" value="Jacalin-like_lectin_dom"/>
</dbReference>
<comment type="similarity">
    <text evidence="1">Belongs to the jacalin lectin family.</text>
</comment>
<reference evidence="4" key="2">
    <citation type="submission" date="2021-03" db="UniProtKB">
        <authorList>
            <consortium name="EnsemblPlants"/>
        </authorList>
    </citation>
    <scope>IDENTIFICATION</scope>
</reference>
<evidence type="ECO:0000259" key="3">
    <source>
        <dbReference type="PROSITE" id="PS51752"/>
    </source>
</evidence>
<dbReference type="InterPro" id="IPR036404">
    <property type="entry name" value="Jacalin-like_lectin_dom_sf"/>
</dbReference>
<accession>A0A803MH34</accession>
<evidence type="ECO:0000313" key="5">
    <source>
        <dbReference type="Proteomes" id="UP000596660"/>
    </source>
</evidence>
<dbReference type="Proteomes" id="UP000596660">
    <property type="component" value="Unplaced"/>
</dbReference>
<dbReference type="SUPFAM" id="SSF51101">
    <property type="entry name" value="Mannose-binding lectins"/>
    <property type="match status" value="2"/>
</dbReference>
<dbReference type="Gramene" id="AUR62029286-RA">
    <property type="protein sequence ID" value="AUR62029286-RA:cds"/>
    <property type="gene ID" value="AUR62029286"/>
</dbReference>
<dbReference type="PROSITE" id="PS51752">
    <property type="entry name" value="JACALIN_LECTIN"/>
    <property type="match status" value="1"/>
</dbReference>
<evidence type="ECO:0000313" key="4">
    <source>
        <dbReference type="EnsemblPlants" id="AUR62029286-RA:cds"/>
    </source>
</evidence>
<dbReference type="AlphaFoldDB" id="A0A803MH34"/>
<dbReference type="PANTHER" id="PTHR46506">
    <property type="entry name" value="OS05G0143600 PROTEIN"/>
    <property type="match status" value="1"/>
</dbReference>
<dbReference type="EnsemblPlants" id="AUR62029286-RA">
    <property type="protein sequence ID" value="AUR62029286-RA:cds"/>
    <property type="gene ID" value="AUR62029286"/>
</dbReference>
<protein>
    <recommendedName>
        <fullName evidence="3">Jacalin-type lectin domain-containing protein</fullName>
    </recommendedName>
</protein>
<dbReference type="GO" id="GO:0030246">
    <property type="term" value="F:carbohydrate binding"/>
    <property type="evidence" value="ECO:0007669"/>
    <property type="project" value="UniProtKB-KW"/>
</dbReference>
<keyword evidence="2" id="KW-0430">Lectin</keyword>
<proteinExistence type="inferred from homology"/>
<dbReference type="Pfam" id="PF01419">
    <property type="entry name" value="Jacalin"/>
    <property type="match status" value="1"/>
</dbReference>